<proteinExistence type="predicted"/>
<reference evidence="1" key="1">
    <citation type="submission" date="2020-05" db="EMBL/GenBank/DDBJ databases">
        <authorList>
            <person name="Chiriac C."/>
            <person name="Salcher M."/>
            <person name="Ghai R."/>
            <person name="Kavagutti S V."/>
        </authorList>
    </citation>
    <scope>NUCLEOTIDE SEQUENCE</scope>
</reference>
<evidence type="ECO:0000313" key="1">
    <source>
        <dbReference type="EMBL" id="CAB5214883.1"/>
    </source>
</evidence>
<sequence length="83" mass="9153">MKTFSDLLATKANLAVDVNGTVSYMGLFDTLVLDATKPATVNGIEVLPKYRYLAQDGVLTIPSPFYTWYHEVSGQGWLLIPSK</sequence>
<protein>
    <submittedName>
        <fullName evidence="1">Uncharacterized protein</fullName>
    </submittedName>
</protein>
<dbReference type="EMBL" id="LR798243">
    <property type="protein sequence ID" value="CAB5214883.1"/>
    <property type="molecule type" value="Genomic_DNA"/>
</dbReference>
<gene>
    <name evidence="1" type="ORF">UFOVP190_304</name>
</gene>
<name>A0A6J7WMD3_9CAUD</name>
<organism evidence="1">
    <name type="scientific">uncultured Caudovirales phage</name>
    <dbReference type="NCBI Taxonomy" id="2100421"/>
    <lineage>
        <taxon>Viruses</taxon>
        <taxon>Duplodnaviria</taxon>
        <taxon>Heunggongvirae</taxon>
        <taxon>Uroviricota</taxon>
        <taxon>Caudoviricetes</taxon>
        <taxon>Peduoviridae</taxon>
        <taxon>Maltschvirus</taxon>
        <taxon>Maltschvirus maltsch</taxon>
    </lineage>
</organism>
<accession>A0A6J7WMD3</accession>